<dbReference type="InterPro" id="IPR030048">
    <property type="entry name" value="SurE"/>
</dbReference>
<protein>
    <recommendedName>
        <fullName evidence="3">5'-nucleotidase</fullName>
        <ecNumber evidence="3">3.1.3.5</ecNumber>
    </recommendedName>
</protein>
<dbReference type="AlphaFoldDB" id="A0AAP8SMK6"/>
<evidence type="ECO:0000256" key="1">
    <source>
        <dbReference type="ARBA" id="ARBA00000815"/>
    </source>
</evidence>
<evidence type="ECO:0000313" key="9">
    <source>
        <dbReference type="Proteomes" id="UP000235162"/>
    </source>
</evidence>
<dbReference type="SUPFAM" id="SSF64167">
    <property type="entry name" value="SurE-like"/>
    <property type="match status" value="1"/>
</dbReference>
<reference evidence="8 9" key="1">
    <citation type="submission" date="2018-01" db="EMBL/GenBank/DDBJ databases">
        <title>The draft genome sequence of Halioglobus japonicus S1-36.</title>
        <authorList>
            <person name="Du Z.-J."/>
            <person name="Shi M.-J."/>
        </authorList>
    </citation>
    <scope>NUCLEOTIDE SEQUENCE [LARGE SCALE GENOMIC DNA]</scope>
    <source>
        <strain evidence="8 9">S1-36</strain>
    </source>
</reference>
<evidence type="ECO:0000313" key="8">
    <source>
        <dbReference type="EMBL" id="PLW85680.1"/>
    </source>
</evidence>
<evidence type="ECO:0000256" key="5">
    <source>
        <dbReference type="ARBA" id="ARBA00022801"/>
    </source>
</evidence>
<dbReference type="GO" id="GO:0008253">
    <property type="term" value="F:5'-nucleotidase activity"/>
    <property type="evidence" value="ECO:0007669"/>
    <property type="project" value="UniProtKB-EC"/>
</dbReference>
<feature type="signal peptide" evidence="6">
    <location>
        <begin position="1"/>
        <end position="21"/>
    </location>
</feature>
<dbReference type="EMBL" id="PKUR01000003">
    <property type="protein sequence ID" value="PLW85680.1"/>
    <property type="molecule type" value="Genomic_DNA"/>
</dbReference>
<dbReference type="RefSeq" id="WP_084198435.1">
    <property type="nucleotide sequence ID" value="NZ_BMYL01000003.1"/>
</dbReference>
<comment type="caution">
    <text evidence="8">The sequence shown here is derived from an EMBL/GenBank/DDBJ whole genome shotgun (WGS) entry which is preliminary data.</text>
</comment>
<evidence type="ECO:0000259" key="7">
    <source>
        <dbReference type="Pfam" id="PF01975"/>
    </source>
</evidence>
<comment type="catalytic activity">
    <reaction evidence="1">
        <text>a ribonucleoside 5'-phosphate + H2O = a ribonucleoside + phosphate</text>
        <dbReference type="Rhea" id="RHEA:12484"/>
        <dbReference type="ChEBI" id="CHEBI:15377"/>
        <dbReference type="ChEBI" id="CHEBI:18254"/>
        <dbReference type="ChEBI" id="CHEBI:43474"/>
        <dbReference type="ChEBI" id="CHEBI:58043"/>
        <dbReference type="EC" id="3.1.3.5"/>
    </reaction>
</comment>
<dbReference type="KEGG" id="hja:BST95_05235"/>
<evidence type="ECO:0000256" key="2">
    <source>
        <dbReference type="ARBA" id="ARBA00011062"/>
    </source>
</evidence>
<evidence type="ECO:0000256" key="4">
    <source>
        <dbReference type="ARBA" id="ARBA00022723"/>
    </source>
</evidence>
<keyword evidence="6" id="KW-0732">Signal</keyword>
<organism evidence="8 9">
    <name type="scientific">Halioglobus japonicus</name>
    <dbReference type="NCBI Taxonomy" id="930805"/>
    <lineage>
        <taxon>Bacteria</taxon>
        <taxon>Pseudomonadati</taxon>
        <taxon>Pseudomonadota</taxon>
        <taxon>Gammaproteobacteria</taxon>
        <taxon>Cellvibrionales</taxon>
        <taxon>Halieaceae</taxon>
        <taxon>Halioglobus</taxon>
    </lineage>
</organism>
<feature type="chain" id="PRO_5043044960" description="5'-nucleotidase" evidence="6">
    <location>
        <begin position="22"/>
        <end position="310"/>
    </location>
</feature>
<evidence type="ECO:0000256" key="6">
    <source>
        <dbReference type="SAM" id="SignalP"/>
    </source>
</evidence>
<dbReference type="InterPro" id="IPR002828">
    <property type="entry name" value="SurE-like_Pase/nucleotidase"/>
</dbReference>
<keyword evidence="4" id="KW-0479">Metal-binding</keyword>
<accession>A0AAP8SMK6</accession>
<dbReference type="Pfam" id="PF01975">
    <property type="entry name" value="SurE"/>
    <property type="match status" value="1"/>
</dbReference>
<dbReference type="GO" id="GO:0046872">
    <property type="term" value="F:metal ion binding"/>
    <property type="evidence" value="ECO:0007669"/>
    <property type="project" value="UniProtKB-KW"/>
</dbReference>
<proteinExistence type="inferred from homology"/>
<dbReference type="Proteomes" id="UP000235162">
    <property type="component" value="Unassembled WGS sequence"/>
</dbReference>
<dbReference type="PANTHER" id="PTHR30457">
    <property type="entry name" value="5'-NUCLEOTIDASE SURE"/>
    <property type="match status" value="1"/>
</dbReference>
<dbReference type="InterPro" id="IPR036523">
    <property type="entry name" value="SurE-like_sf"/>
</dbReference>
<gene>
    <name evidence="8" type="ORF">C0029_13800</name>
</gene>
<dbReference type="Gene3D" id="3.40.1210.10">
    <property type="entry name" value="Survival protein SurE-like phosphatase/nucleotidase"/>
    <property type="match status" value="1"/>
</dbReference>
<keyword evidence="9" id="KW-1185">Reference proteome</keyword>
<dbReference type="EC" id="3.1.3.5" evidence="3"/>
<comment type="similarity">
    <text evidence="2">Belongs to the SurE nucleotidase family.</text>
</comment>
<dbReference type="PANTHER" id="PTHR30457:SF0">
    <property type="entry name" value="PHOSPHATASE, PUTATIVE (AFU_ORTHOLOGUE AFUA_4G01070)-RELATED"/>
    <property type="match status" value="1"/>
</dbReference>
<evidence type="ECO:0000256" key="3">
    <source>
        <dbReference type="ARBA" id="ARBA00012643"/>
    </source>
</evidence>
<feature type="domain" description="Survival protein SurE-like phosphatase/nucleotidase" evidence="7">
    <location>
        <begin position="24"/>
        <end position="226"/>
    </location>
</feature>
<keyword evidence="5" id="KW-0378">Hydrolase</keyword>
<name>A0AAP8SMK6_9GAMM</name>
<sequence>MKLKSLLLGAGLALGSLNASALNIVLTNDDGWSTPGIQAMYQVLTEAGHTVVLSGPLDGQSGSAAGFNIGGLEITKEAENQYSVAVAGGETGAEPATSGIVGMQILTEMTGGQAPDLLISGINDGANVAGATTFSGTVGAAIASISYLNGQSVPAIAISADEHCDEELPLEESTCIEVAEFTLSYLNHLLERPAYVNGDDALIPNLRALNINYPAGTPMGVMTARQGLQPLLGGRAIGLEWGCSTSCAELEVGETAEGGILGTIDFSDFEDIDEADSVYFSQGYITVVPIRGSYDGGAQGLKNYLNTYDY</sequence>